<dbReference type="RefSeq" id="WP_072362084.1">
    <property type="nucleotide sequence ID" value="NZ_FXBN01000002.1"/>
</dbReference>
<name>A0A1L9C1R3_9EURY</name>
<dbReference type="Proteomes" id="UP000185713">
    <property type="component" value="Unassembled WGS sequence"/>
</dbReference>
<dbReference type="AlphaFoldDB" id="A0A1L9C1R3"/>
<dbReference type="Proteomes" id="UP000278252">
    <property type="component" value="Unassembled WGS sequence"/>
</dbReference>
<accession>A0A1L9C1R3</accession>
<dbReference type="OrthoDB" id="121920at2157"/>
<proteinExistence type="predicted"/>
<evidence type="ECO:0000313" key="7">
    <source>
        <dbReference type="Proteomes" id="UP000193969"/>
    </source>
</evidence>
<evidence type="ECO:0000256" key="1">
    <source>
        <dbReference type="SAM" id="MobiDB-lite"/>
    </source>
</evidence>
<dbReference type="EMBL" id="RJJH01000015">
    <property type="protein sequence ID" value="RNI08827.1"/>
    <property type="molecule type" value="Genomic_DNA"/>
</dbReference>
<feature type="compositionally biased region" description="Low complexity" evidence="1">
    <location>
        <begin position="131"/>
        <end position="164"/>
    </location>
</feature>
<keyword evidence="2" id="KW-0472">Membrane</keyword>
<reference evidence="3 6" key="1">
    <citation type="submission" date="2014-12" db="EMBL/GenBank/DDBJ databases">
        <title>The genome sequence of Methanohalophilus portucalensis strain FDF1.</title>
        <authorList>
            <person name="Lai M.-C."/>
            <person name="Lai S.-J."/>
        </authorList>
    </citation>
    <scope>NUCLEOTIDE SEQUENCE [LARGE SCALE GENOMIC DNA]</scope>
    <source>
        <strain evidence="3 6">FDF-1</strain>
    </source>
</reference>
<dbReference type="STRING" id="523843.SAMN06264941_1060"/>
<reference evidence="5" key="3">
    <citation type="submission" date="2017-04" db="EMBL/GenBank/DDBJ databases">
        <authorList>
            <person name="Afonso C.L."/>
            <person name="Miller P.J."/>
            <person name="Scott M.A."/>
            <person name="Spackman E."/>
            <person name="Goraichik I."/>
            <person name="Dimitrov K.M."/>
            <person name="Suarez D.L."/>
            <person name="Swayne D.E."/>
        </authorList>
    </citation>
    <scope>NUCLEOTIDE SEQUENCE [LARGE SCALE GENOMIC DNA]</scope>
    <source>
        <strain evidence="5">FDF-1</strain>
    </source>
</reference>
<evidence type="ECO:0000313" key="6">
    <source>
        <dbReference type="Proteomes" id="UP000185713"/>
    </source>
</evidence>
<dbReference type="EMBL" id="JWTK01000014">
    <property type="protein sequence ID" value="OJH48376.1"/>
    <property type="molecule type" value="Genomic_DNA"/>
</dbReference>
<keyword evidence="2" id="KW-0812">Transmembrane</keyword>
<gene>
    <name evidence="4" type="ORF">EFE41_10020</name>
    <name evidence="3" type="ORF">MPF_2127</name>
    <name evidence="5" type="ORF">SAMN06264941_1060</name>
</gene>
<keyword evidence="2" id="KW-1133">Transmembrane helix</keyword>
<evidence type="ECO:0000313" key="8">
    <source>
        <dbReference type="Proteomes" id="UP000278252"/>
    </source>
</evidence>
<feature type="compositionally biased region" description="Polar residues" evidence="1">
    <location>
        <begin position="181"/>
        <end position="193"/>
    </location>
</feature>
<protein>
    <submittedName>
        <fullName evidence="3">Uncharacterized protein</fullName>
    </submittedName>
</protein>
<organism evidence="3 6">
    <name type="scientific">Methanohalophilus portucalensis FDF-1</name>
    <dbReference type="NCBI Taxonomy" id="523843"/>
    <lineage>
        <taxon>Archaea</taxon>
        <taxon>Methanobacteriati</taxon>
        <taxon>Methanobacteriota</taxon>
        <taxon>Stenosarchaea group</taxon>
        <taxon>Methanomicrobia</taxon>
        <taxon>Methanosarcinales</taxon>
        <taxon>Methanosarcinaceae</taxon>
        <taxon>Methanohalophilus</taxon>
    </lineage>
</organism>
<evidence type="ECO:0000313" key="3">
    <source>
        <dbReference type="EMBL" id="OJH48376.1"/>
    </source>
</evidence>
<sequence length="235" mass="23882">MIKKGSFTRYTIILQVLVLLFAIATIPACSASEGEIPSLPLLVEGEVNQGDNAAPAGTEVTAKLDGKEVGSTTLQSDGIISKENQLAITCEPDDYENLMFYVDGMQTDLYATSELSDSQPGDVIELSLTAASTGSEDTGSSDESSGSMAGSSGGMASSSTSTDGVDQSTTGENTGDESESEATASAGVSSSGEDTGDDVPASGPEATSITGMSVMAIVLVALLGVIAFLKYKSEK</sequence>
<dbReference type="Proteomes" id="UP000193969">
    <property type="component" value="Unassembled WGS sequence"/>
</dbReference>
<evidence type="ECO:0000313" key="5">
    <source>
        <dbReference type="EMBL" id="SMH36686.1"/>
    </source>
</evidence>
<reference evidence="7" key="2">
    <citation type="submission" date="2017-04" db="EMBL/GenBank/DDBJ databases">
        <authorList>
            <person name="Varghese N."/>
            <person name="Submissions S."/>
        </authorList>
    </citation>
    <scope>NUCLEOTIDE SEQUENCE [LARGE SCALE GENOMIC DNA]</scope>
    <source>
        <strain evidence="7">FDF-1</strain>
    </source>
</reference>
<evidence type="ECO:0000313" key="4">
    <source>
        <dbReference type="EMBL" id="RNI08827.1"/>
    </source>
</evidence>
<feature type="transmembrane region" description="Helical" evidence="2">
    <location>
        <begin position="209"/>
        <end position="229"/>
    </location>
</feature>
<reference evidence="4 8" key="4">
    <citation type="submission" date="2018-10" db="EMBL/GenBank/DDBJ databases">
        <title>Cultivation of a novel Methanohalophilus strain from Kebrit Deep of the Red Sea and a genomic comparison of members of the genus Methanohalophilus.</title>
        <authorList>
            <person name="Guan Y."/>
            <person name="Ngugi D.K."/>
            <person name="Stingl U."/>
        </authorList>
    </citation>
    <scope>NUCLEOTIDE SEQUENCE [LARGE SCALE GENOMIC DNA]</scope>
    <source>
        <strain evidence="4 8">DSM 7471</strain>
    </source>
</reference>
<feature type="region of interest" description="Disordered" evidence="1">
    <location>
        <begin position="131"/>
        <end position="205"/>
    </location>
</feature>
<dbReference type="EMBL" id="FXBN01000002">
    <property type="protein sequence ID" value="SMH36686.1"/>
    <property type="molecule type" value="Genomic_DNA"/>
</dbReference>
<evidence type="ECO:0000256" key="2">
    <source>
        <dbReference type="SAM" id="Phobius"/>
    </source>
</evidence>
<keyword evidence="7" id="KW-1185">Reference proteome</keyword>